<dbReference type="GO" id="GO:0030246">
    <property type="term" value="F:carbohydrate binding"/>
    <property type="evidence" value="ECO:0007669"/>
    <property type="project" value="InterPro"/>
</dbReference>
<keyword evidence="3" id="KW-1185">Reference proteome</keyword>
<proteinExistence type="predicted"/>
<dbReference type="InterPro" id="IPR008965">
    <property type="entry name" value="CBM2/CBM3_carb-bd_dom_sf"/>
</dbReference>
<reference evidence="3" key="1">
    <citation type="submission" date="2016-10" db="EMBL/GenBank/DDBJ databases">
        <authorList>
            <person name="Varghese N."/>
            <person name="Submissions S."/>
        </authorList>
    </citation>
    <scope>NUCLEOTIDE SEQUENCE [LARGE SCALE GENOMIC DNA]</scope>
    <source>
        <strain evidence="3">Mob M</strain>
    </source>
</reference>
<dbReference type="OrthoDB" id="125485at2157"/>
<dbReference type="RefSeq" id="WP_091932635.1">
    <property type="nucleotide sequence ID" value="NZ_FOUJ01000001.1"/>
</dbReference>
<evidence type="ECO:0000313" key="2">
    <source>
        <dbReference type="EMBL" id="SFM23338.1"/>
    </source>
</evidence>
<dbReference type="Proteomes" id="UP000198535">
    <property type="component" value="Unassembled WGS sequence"/>
</dbReference>
<dbReference type="STRING" id="487685.SAMN04488696_0475"/>
<gene>
    <name evidence="2" type="ORF">SAMN04488696_0475</name>
</gene>
<name>A0A1I4P698_9EURY</name>
<dbReference type="EMBL" id="FOUJ01000001">
    <property type="protein sequence ID" value="SFM23338.1"/>
    <property type="molecule type" value="Genomic_DNA"/>
</dbReference>
<evidence type="ECO:0000259" key="1">
    <source>
        <dbReference type="Pfam" id="PF00963"/>
    </source>
</evidence>
<feature type="domain" description="Cohesin" evidence="1">
    <location>
        <begin position="43"/>
        <end position="149"/>
    </location>
</feature>
<feature type="domain" description="Cohesin" evidence="1">
    <location>
        <begin position="195"/>
        <end position="321"/>
    </location>
</feature>
<sequence length="612" mass="64698">MNDKKLRGFAEKTALLLIFCTCILLGMSAAAATATVAVDDSAAQGLSPGDTFSVPVTLDSDGDIVSSLSVELMYDPSAVSVAGITQNGLFGTVQNTDYIIAQGSGDDGAGTIYYGIVGTSTTAGVKDGDFITVEFEVLPATANGSYPLELGDVELLYGAIPFTTSTEDGVVTVGEDVVVVDEYPEVYVFPATIYANTGDTFEAKVKLDSDGEIVSALYVELAYDPSVLSVVGITQNGLFGAVESTDYILAQGSGDDGAGTIIYGIAGTTAEAKAGDFITVEFEVLLSAADGSYSLDLMNVELLNGADEVSDAVVTDGAVEITNIPNVVPDPEIISHTDGEIVSQVEIVEVSDASGEDDIMSTTVEIFADLNEDCTADDVGEDWVVIGTDTDGTDGWKVVLDTTTVPDGKYLVRATMDDGRDTGFYTVCVTVYNPDGILLQPGWNFISVPEALENPGVNDVLADFDSTIVDTVLYDDISSGTNSMVIPTEFEPLKGYWVHNNLDEDIVILEEYLQKATTMPTTPASLHLYPGWNAIGHTALDEQSAEVALVAIDGCYIKVRGPWVPSANEYAYIGLNIDDGSELTGNFVTTADFKLDAYEGFYVLVQEECLLG</sequence>
<dbReference type="SUPFAM" id="SSF49384">
    <property type="entry name" value="Carbohydrate-binding domain"/>
    <property type="match status" value="2"/>
</dbReference>
<dbReference type="Pfam" id="PF00963">
    <property type="entry name" value="Cohesin"/>
    <property type="match status" value="2"/>
</dbReference>
<dbReference type="GO" id="GO:0000272">
    <property type="term" value="P:polysaccharide catabolic process"/>
    <property type="evidence" value="ECO:0007669"/>
    <property type="project" value="InterPro"/>
</dbReference>
<dbReference type="InterPro" id="IPR002102">
    <property type="entry name" value="Cohesin_dom"/>
</dbReference>
<accession>A0A1I4P698</accession>
<dbReference type="CDD" id="cd08547">
    <property type="entry name" value="Type_II_cohesin"/>
    <property type="match status" value="2"/>
</dbReference>
<dbReference type="AlphaFoldDB" id="A0A1I4P698"/>
<evidence type="ECO:0000313" key="3">
    <source>
        <dbReference type="Proteomes" id="UP000198535"/>
    </source>
</evidence>
<dbReference type="Gene3D" id="2.60.40.680">
    <property type="match status" value="2"/>
</dbReference>
<organism evidence="2 3">
    <name type="scientific">Methanolobus profundi</name>
    <dbReference type="NCBI Taxonomy" id="487685"/>
    <lineage>
        <taxon>Archaea</taxon>
        <taxon>Methanobacteriati</taxon>
        <taxon>Methanobacteriota</taxon>
        <taxon>Stenosarchaea group</taxon>
        <taxon>Methanomicrobia</taxon>
        <taxon>Methanosarcinales</taxon>
        <taxon>Methanosarcinaceae</taxon>
        <taxon>Methanolobus</taxon>
    </lineage>
</organism>
<protein>
    <submittedName>
        <fullName evidence="2">Cohesin domain-containing protein</fullName>
    </submittedName>
</protein>